<dbReference type="SMART" id="SM00131">
    <property type="entry name" value="KU"/>
    <property type="match status" value="1"/>
</dbReference>
<reference evidence="18" key="1">
    <citation type="submission" date="2025-08" db="UniProtKB">
        <authorList>
            <consortium name="Ensembl"/>
        </authorList>
    </citation>
    <scope>IDENTIFICATION</scope>
</reference>
<evidence type="ECO:0000259" key="17">
    <source>
        <dbReference type="PROSITE" id="PS50279"/>
    </source>
</evidence>
<dbReference type="Pfam" id="PF01391">
    <property type="entry name" value="Collagen"/>
    <property type="match status" value="3"/>
</dbReference>
<dbReference type="Gene3D" id="3.40.50.410">
    <property type="entry name" value="von Willebrand factor, type A domain"/>
    <property type="match status" value="2"/>
</dbReference>
<proteinExistence type="inferred from homology"/>
<dbReference type="InterPro" id="IPR020901">
    <property type="entry name" value="Prtase_inh_Kunz-CS"/>
</dbReference>
<keyword evidence="19" id="KW-1185">Reference proteome</keyword>
<feature type="region of interest" description="Disordered" evidence="15">
    <location>
        <begin position="360"/>
        <end position="381"/>
    </location>
</feature>
<dbReference type="Pfam" id="PF00092">
    <property type="entry name" value="VWA"/>
    <property type="match status" value="2"/>
</dbReference>
<feature type="compositionally biased region" description="Basic and acidic residues" evidence="15">
    <location>
        <begin position="857"/>
        <end position="873"/>
    </location>
</feature>
<reference evidence="18" key="2">
    <citation type="submission" date="2025-09" db="UniProtKB">
        <authorList>
            <consortium name="Ensembl"/>
        </authorList>
    </citation>
    <scope>IDENTIFICATION</scope>
</reference>
<keyword evidence="11" id="KW-1015">Disulfide bond</keyword>
<evidence type="ECO:0000256" key="13">
    <source>
        <dbReference type="ARBA" id="ARBA00061466"/>
    </source>
</evidence>
<comment type="similarity">
    <text evidence="13">Belongs to the VWA-containing collagen family.</text>
</comment>
<keyword evidence="6" id="KW-0677">Repeat</keyword>
<dbReference type="PANTHER" id="PTHR24020">
    <property type="entry name" value="COLLAGEN ALPHA"/>
    <property type="match status" value="1"/>
</dbReference>
<feature type="compositionally biased region" description="Basic and acidic residues" evidence="15">
    <location>
        <begin position="572"/>
        <end position="590"/>
    </location>
</feature>
<dbReference type="PRINTS" id="PR00453">
    <property type="entry name" value="VWFADOMAIN"/>
</dbReference>
<keyword evidence="8" id="KW-0130">Cell adhesion</keyword>
<evidence type="ECO:0000259" key="16">
    <source>
        <dbReference type="PROSITE" id="PS50234"/>
    </source>
</evidence>
<feature type="domain" description="VWFA" evidence="16">
    <location>
        <begin position="53"/>
        <end position="235"/>
    </location>
</feature>
<keyword evidence="7" id="KW-0084">Basement membrane</keyword>
<feature type="region of interest" description="Disordered" evidence="15">
    <location>
        <begin position="400"/>
        <end position="498"/>
    </location>
</feature>
<dbReference type="SUPFAM" id="SSF53300">
    <property type="entry name" value="vWA-like"/>
    <property type="match status" value="2"/>
</dbReference>
<dbReference type="Ensembl" id="ENSCVAT00000026873.1">
    <property type="protein sequence ID" value="ENSCVAP00000018031.1"/>
    <property type="gene ID" value="ENSCVAG00000021294.1"/>
</dbReference>
<feature type="compositionally biased region" description="Low complexity" evidence="15">
    <location>
        <begin position="317"/>
        <end position="335"/>
    </location>
</feature>
<feature type="region of interest" description="Disordered" evidence="15">
    <location>
        <begin position="241"/>
        <end position="345"/>
    </location>
</feature>
<dbReference type="InterPro" id="IPR036880">
    <property type="entry name" value="Kunitz_BPTI_sf"/>
</dbReference>
<evidence type="ECO:0000313" key="18">
    <source>
        <dbReference type="Ensembl" id="ENSCVAP00000018031.1"/>
    </source>
</evidence>
<comment type="function">
    <text evidence="12">May act as a cell-binding protein.</text>
</comment>
<dbReference type="FunFam" id="4.10.410.10:FF:000045">
    <property type="entry name" value="Collagen type XXVIII alpha 1 a"/>
    <property type="match status" value="1"/>
</dbReference>
<dbReference type="PROSITE" id="PS50279">
    <property type="entry name" value="BPTI_KUNITZ_2"/>
    <property type="match status" value="1"/>
</dbReference>
<dbReference type="PROSITE" id="PS50234">
    <property type="entry name" value="VWFA"/>
    <property type="match status" value="2"/>
</dbReference>
<evidence type="ECO:0000256" key="4">
    <source>
        <dbReference type="ARBA" id="ARBA00022690"/>
    </source>
</evidence>
<dbReference type="InterPro" id="IPR008160">
    <property type="entry name" value="Collagen"/>
</dbReference>
<feature type="domain" description="VWFA" evidence="16">
    <location>
        <begin position="621"/>
        <end position="801"/>
    </location>
</feature>
<dbReference type="AlphaFoldDB" id="A0A3Q2DFM3"/>
<dbReference type="FunFam" id="3.40.50.410:FF:000003">
    <property type="entry name" value="Collagen type VI alpha 3 chain"/>
    <property type="match status" value="1"/>
</dbReference>
<dbReference type="FunFam" id="3.40.50.410:FF:000051">
    <property type="entry name" value="Collagen type XXVIII alpha 1 chain"/>
    <property type="match status" value="1"/>
</dbReference>
<dbReference type="GO" id="GO:0007155">
    <property type="term" value="P:cell adhesion"/>
    <property type="evidence" value="ECO:0007669"/>
    <property type="project" value="UniProtKB-KW"/>
</dbReference>
<dbReference type="Proteomes" id="UP000265020">
    <property type="component" value="Unassembled WGS sequence"/>
</dbReference>
<dbReference type="PROSITE" id="PS00280">
    <property type="entry name" value="BPTI_KUNITZ_1"/>
    <property type="match status" value="1"/>
</dbReference>
<keyword evidence="5" id="KW-0732">Signal</keyword>
<evidence type="ECO:0000256" key="15">
    <source>
        <dbReference type="SAM" id="MobiDB-lite"/>
    </source>
</evidence>
<evidence type="ECO:0000256" key="7">
    <source>
        <dbReference type="ARBA" id="ARBA00022869"/>
    </source>
</evidence>
<name>A0A3Q2DFM3_CYPVA</name>
<evidence type="ECO:0000256" key="14">
    <source>
        <dbReference type="ARBA" id="ARBA00070674"/>
    </source>
</evidence>
<keyword evidence="10" id="KW-0176">Collagen</keyword>
<dbReference type="PRINTS" id="PR00759">
    <property type="entry name" value="BASICPTASE"/>
</dbReference>
<evidence type="ECO:0000256" key="3">
    <source>
        <dbReference type="ARBA" id="ARBA00022530"/>
    </source>
</evidence>
<evidence type="ECO:0000256" key="8">
    <source>
        <dbReference type="ARBA" id="ARBA00022889"/>
    </source>
</evidence>
<dbReference type="InterPro" id="IPR036465">
    <property type="entry name" value="vWFA_dom_sf"/>
</dbReference>
<evidence type="ECO:0000256" key="1">
    <source>
        <dbReference type="ARBA" id="ARBA00004302"/>
    </source>
</evidence>
<keyword evidence="2" id="KW-0964">Secreted</keyword>
<dbReference type="Pfam" id="PF00014">
    <property type="entry name" value="Kunitz_BPTI"/>
    <property type="match status" value="1"/>
</dbReference>
<accession>A0A3Q2DFM3</accession>
<feature type="compositionally biased region" description="Low complexity" evidence="15">
    <location>
        <begin position="360"/>
        <end position="372"/>
    </location>
</feature>
<dbReference type="PANTHER" id="PTHR24020:SF49">
    <property type="entry name" value="COLLAGEN ALPHA-1(XXVIII) CHAIN"/>
    <property type="match status" value="1"/>
</dbReference>
<sequence length="1002" mass="107156">MCCNTVVSTALYNSLTILTLELCDYCEFAETLKILTFLGVYSPAILDEDCGLELSFLLDSSESAKDNHEQEKRFAMDMVDRLQGARLPTGRSLSSRVALLQYSSHVIKEQTLRDWRGSENFKNRITPIVYIGHGTYTTYAITNITQIYQEESRPGSIKVVVLFTDGVSHPRNPDIFSTVADAKNQGIKFFALGITRTANEPANVAKLRLLASSPASRFLHNLQDEDLVEKIFTELLLSTREQNVKHRKSPNSDPDFCSSPQGKKGRPGDDGAPGQKGQKGEAGLSGIPGREGAEGERGECGTPGIKGDRGPEGSVGIRGPRGLQGLPGPQGDIGPEGPPGNQVSTSLGTVRVISHFDFLQGPQGQQGVPGEKGPQGEGLPGPKVILSAIYWPLGLPGPAGPTGVGIQGEKGVEGPRGPPGVRGVPGEGLPGPKGDQGLPGEHGAPGERGIGEPGPKGEPGASGLSGVPGLPGEDGAPGQKGEPGLPGSRGPEGAQGIGIQGEKVGLSDLLINRSINFSLGSCLVFSGDIGFRGLPGLPGPPGEGLLGPPGEPGSQGMTGPRGPQGEGFPGPKGDRGSQGERGMKGTKGDMGDTGVPGEMGRSGAKANTFIKKIYCKERPMELVFVIDSSESVGPENFEIIKDFVIRLVDRTTVGRNATRIGLVLYSLDVNLEFNLARFLTKEDVKEAIRKMTYMGEGTYTGTAIRKATQEAFFSSRFGVQKVAIVITDGQTDSREPVKLDIAVREAHAANIEMYALGIVNSSDPTQAEFLRELNLIASDPDSEHMYLIDDFNTLPAMESKLVSKFCEDENGALIYNHIPNGQWNSINGLGLNRINGRYVNGYNSFESNGFDNTGNGKKHEGENENQRETNKRARGDAFTLPINSDPLPLQVILENSFVCFTYKDLELRSSVQTGSSTPFKLAGKSFENSMSSSEVPAPDPRCSLILDQGTCRNYVICWYYDKQANSCAQFWYGGCGGNENRYETEDECKTACVLLRTGMSFQ</sequence>
<evidence type="ECO:0000256" key="10">
    <source>
        <dbReference type="ARBA" id="ARBA00023119"/>
    </source>
</evidence>
<dbReference type="InterPro" id="IPR002223">
    <property type="entry name" value="Kunitz_BPTI"/>
</dbReference>
<organism evidence="18 19">
    <name type="scientific">Cyprinodon variegatus</name>
    <name type="common">Sheepshead minnow</name>
    <dbReference type="NCBI Taxonomy" id="28743"/>
    <lineage>
        <taxon>Eukaryota</taxon>
        <taxon>Metazoa</taxon>
        <taxon>Chordata</taxon>
        <taxon>Craniata</taxon>
        <taxon>Vertebrata</taxon>
        <taxon>Euteleostomi</taxon>
        <taxon>Actinopterygii</taxon>
        <taxon>Neopterygii</taxon>
        <taxon>Teleostei</taxon>
        <taxon>Neoteleostei</taxon>
        <taxon>Acanthomorphata</taxon>
        <taxon>Ovalentaria</taxon>
        <taxon>Atherinomorphae</taxon>
        <taxon>Cyprinodontiformes</taxon>
        <taxon>Cyprinodontidae</taxon>
        <taxon>Cyprinodon</taxon>
    </lineage>
</organism>
<feature type="domain" description="BPTI/Kunitz inhibitor" evidence="17">
    <location>
        <begin position="942"/>
        <end position="992"/>
    </location>
</feature>
<evidence type="ECO:0000256" key="9">
    <source>
        <dbReference type="ARBA" id="ARBA00022900"/>
    </source>
</evidence>
<evidence type="ECO:0000256" key="2">
    <source>
        <dbReference type="ARBA" id="ARBA00022525"/>
    </source>
</evidence>
<dbReference type="SUPFAM" id="SSF57362">
    <property type="entry name" value="BPTI-like"/>
    <property type="match status" value="1"/>
</dbReference>
<feature type="region of interest" description="Disordered" evidence="15">
    <location>
        <begin position="849"/>
        <end position="873"/>
    </location>
</feature>
<evidence type="ECO:0000256" key="11">
    <source>
        <dbReference type="ARBA" id="ARBA00023157"/>
    </source>
</evidence>
<comment type="subcellular location">
    <subcellularLocation>
        <location evidence="1">Secreted</location>
        <location evidence="1">Extracellular space</location>
        <location evidence="1">Extracellular matrix</location>
        <location evidence="1">Basement membrane</location>
    </subcellularLocation>
</comment>
<feature type="region of interest" description="Disordered" evidence="15">
    <location>
        <begin position="535"/>
        <end position="601"/>
    </location>
</feature>
<evidence type="ECO:0000256" key="12">
    <source>
        <dbReference type="ARBA" id="ARBA00058139"/>
    </source>
</evidence>
<dbReference type="InterPro" id="IPR050525">
    <property type="entry name" value="ECM_Assembly_Org"/>
</dbReference>
<dbReference type="GeneTree" id="ENSGT00940000163195"/>
<keyword evidence="3" id="KW-0272">Extracellular matrix</keyword>
<dbReference type="GO" id="GO:0005581">
    <property type="term" value="C:collagen trimer"/>
    <property type="evidence" value="ECO:0007669"/>
    <property type="project" value="UniProtKB-KW"/>
</dbReference>
<dbReference type="CDD" id="cd22628">
    <property type="entry name" value="Kunitz_collagen_alpha1_XXVIII"/>
    <property type="match status" value="1"/>
</dbReference>
<dbReference type="OMA" id="YSIHWYY"/>
<dbReference type="GO" id="GO:0004867">
    <property type="term" value="F:serine-type endopeptidase inhibitor activity"/>
    <property type="evidence" value="ECO:0007669"/>
    <property type="project" value="UniProtKB-KW"/>
</dbReference>
<keyword evidence="4" id="KW-0646">Protease inhibitor</keyword>
<evidence type="ECO:0000313" key="19">
    <source>
        <dbReference type="Proteomes" id="UP000265020"/>
    </source>
</evidence>
<evidence type="ECO:0000256" key="6">
    <source>
        <dbReference type="ARBA" id="ARBA00022737"/>
    </source>
</evidence>
<dbReference type="GO" id="GO:0005604">
    <property type="term" value="C:basement membrane"/>
    <property type="evidence" value="ECO:0007669"/>
    <property type="project" value="UniProtKB-SubCell"/>
</dbReference>
<evidence type="ECO:0000256" key="5">
    <source>
        <dbReference type="ARBA" id="ARBA00022729"/>
    </source>
</evidence>
<protein>
    <recommendedName>
        <fullName evidence="14">Collagen alpha-1(XXVIII) chain</fullName>
    </recommendedName>
</protein>
<dbReference type="InterPro" id="IPR002035">
    <property type="entry name" value="VWF_A"/>
</dbReference>
<keyword evidence="9" id="KW-0722">Serine protease inhibitor</keyword>
<dbReference type="SMART" id="SM00327">
    <property type="entry name" value="VWA"/>
    <property type="match status" value="2"/>
</dbReference>
<dbReference type="Gene3D" id="4.10.410.10">
    <property type="entry name" value="Pancreatic trypsin inhibitor Kunitz domain"/>
    <property type="match status" value="1"/>
</dbReference>